<comment type="caution">
    <text evidence="2">The sequence shown here is derived from an EMBL/GenBank/DDBJ whole genome shotgun (WGS) entry which is preliminary data.</text>
</comment>
<reference evidence="2 3" key="1">
    <citation type="journal article" date="2019" name="Commun. Biol.">
        <title>The bagworm genome reveals a unique fibroin gene that provides high tensile strength.</title>
        <authorList>
            <person name="Kono N."/>
            <person name="Nakamura H."/>
            <person name="Ohtoshi R."/>
            <person name="Tomita M."/>
            <person name="Numata K."/>
            <person name="Arakawa K."/>
        </authorList>
    </citation>
    <scope>NUCLEOTIDE SEQUENCE [LARGE SCALE GENOMIC DNA]</scope>
</reference>
<evidence type="ECO:0000256" key="1">
    <source>
        <dbReference type="SAM" id="MobiDB-lite"/>
    </source>
</evidence>
<proteinExistence type="predicted"/>
<gene>
    <name evidence="2" type="ORF">EVAR_81570_1</name>
</gene>
<protein>
    <submittedName>
        <fullName evidence="2">Uncharacterized protein</fullName>
    </submittedName>
</protein>
<dbReference type="EMBL" id="BGZK01000251">
    <property type="protein sequence ID" value="GBP31804.1"/>
    <property type="molecule type" value="Genomic_DNA"/>
</dbReference>
<evidence type="ECO:0000313" key="3">
    <source>
        <dbReference type="Proteomes" id="UP000299102"/>
    </source>
</evidence>
<dbReference type="AlphaFoldDB" id="A0A4C1V164"/>
<dbReference type="Proteomes" id="UP000299102">
    <property type="component" value="Unassembled WGS sequence"/>
</dbReference>
<name>A0A4C1V164_EUMVA</name>
<organism evidence="2 3">
    <name type="scientific">Eumeta variegata</name>
    <name type="common">Bagworm moth</name>
    <name type="synonym">Eumeta japonica</name>
    <dbReference type="NCBI Taxonomy" id="151549"/>
    <lineage>
        <taxon>Eukaryota</taxon>
        <taxon>Metazoa</taxon>
        <taxon>Ecdysozoa</taxon>
        <taxon>Arthropoda</taxon>
        <taxon>Hexapoda</taxon>
        <taxon>Insecta</taxon>
        <taxon>Pterygota</taxon>
        <taxon>Neoptera</taxon>
        <taxon>Endopterygota</taxon>
        <taxon>Lepidoptera</taxon>
        <taxon>Glossata</taxon>
        <taxon>Ditrysia</taxon>
        <taxon>Tineoidea</taxon>
        <taxon>Psychidae</taxon>
        <taxon>Oiketicinae</taxon>
        <taxon>Eumeta</taxon>
    </lineage>
</organism>
<accession>A0A4C1V164</accession>
<sequence length="230" mass="26423">MHLELLNDHPISLFTVRSSQILPITEWLIAEVSGTRRFSSITELNPPLCGANGGVHTRRVIENVFNRWPHLYSNTEREKHTRTHAHNHKHTRHPAHLPALTRTHHAHPPHRARTPARTHARTHARTRTTINTRATHTCPHSHAHTHTHTHIYDVGNCDQNRLNESTLEIALKLTLHHYVPPCFKPEFREVAHNYGVVTKAVTMRQVVEMYKLIRGSTHLLTPADNSKLGR</sequence>
<keyword evidence="3" id="KW-1185">Reference proteome</keyword>
<feature type="region of interest" description="Disordered" evidence="1">
    <location>
        <begin position="105"/>
        <end position="125"/>
    </location>
</feature>
<evidence type="ECO:0000313" key="2">
    <source>
        <dbReference type="EMBL" id="GBP31804.1"/>
    </source>
</evidence>